<accession>A0A813ISQ2</accession>
<keyword evidence="1" id="KW-0472">Membrane</keyword>
<keyword evidence="1" id="KW-1133">Transmembrane helix</keyword>
<feature type="transmembrane region" description="Helical" evidence="1">
    <location>
        <begin position="86"/>
        <end position="115"/>
    </location>
</feature>
<feature type="transmembrane region" description="Helical" evidence="1">
    <location>
        <begin position="58"/>
        <end position="80"/>
    </location>
</feature>
<gene>
    <name evidence="2" type="ORF">PGLA2088_LOCUS12321</name>
</gene>
<evidence type="ECO:0000313" key="3">
    <source>
        <dbReference type="Proteomes" id="UP000626109"/>
    </source>
</evidence>
<organism evidence="2 3">
    <name type="scientific">Polarella glacialis</name>
    <name type="common">Dinoflagellate</name>
    <dbReference type="NCBI Taxonomy" id="89957"/>
    <lineage>
        <taxon>Eukaryota</taxon>
        <taxon>Sar</taxon>
        <taxon>Alveolata</taxon>
        <taxon>Dinophyceae</taxon>
        <taxon>Suessiales</taxon>
        <taxon>Suessiaceae</taxon>
        <taxon>Polarella</taxon>
    </lineage>
</organism>
<comment type="caution">
    <text evidence="2">The sequence shown here is derived from an EMBL/GenBank/DDBJ whole genome shotgun (WGS) entry which is preliminary data.</text>
</comment>
<sequence length="116" mass="13877">MFYSTRSLLFFLFFVCLVSVVGGRWCGRVVWFLFVLSFWLGWFALGGGRWFGRCGLRFGFSWLGCVWFFPLVFLLLVLFFPFSFLVFWLCFLLFLLLVLFVSVSFPWLAWFSFLLF</sequence>
<name>A0A813ISQ2_POLGL</name>
<keyword evidence="1" id="KW-0812">Transmembrane</keyword>
<dbReference type="Proteomes" id="UP000626109">
    <property type="component" value="Unassembled WGS sequence"/>
</dbReference>
<dbReference type="EMBL" id="CAJNNW010014500">
    <property type="protein sequence ID" value="CAE8656663.1"/>
    <property type="molecule type" value="Genomic_DNA"/>
</dbReference>
<dbReference type="AlphaFoldDB" id="A0A813ISQ2"/>
<proteinExistence type="predicted"/>
<evidence type="ECO:0000256" key="1">
    <source>
        <dbReference type="SAM" id="Phobius"/>
    </source>
</evidence>
<reference evidence="2" key="1">
    <citation type="submission" date="2021-02" db="EMBL/GenBank/DDBJ databases">
        <authorList>
            <person name="Dougan E. K."/>
            <person name="Rhodes N."/>
            <person name="Thang M."/>
            <person name="Chan C."/>
        </authorList>
    </citation>
    <scope>NUCLEOTIDE SEQUENCE</scope>
</reference>
<protein>
    <submittedName>
        <fullName evidence="2">Uncharacterized protein</fullName>
    </submittedName>
</protein>
<evidence type="ECO:0000313" key="2">
    <source>
        <dbReference type="EMBL" id="CAE8656663.1"/>
    </source>
</evidence>
<feature type="transmembrane region" description="Helical" evidence="1">
    <location>
        <begin position="32"/>
        <end position="51"/>
    </location>
</feature>